<dbReference type="InterPro" id="IPR008928">
    <property type="entry name" value="6-hairpin_glycosidase_sf"/>
</dbReference>
<dbReference type="InterPro" id="IPR005194">
    <property type="entry name" value="Glyco_hydro_65_C"/>
</dbReference>
<feature type="domain" description="Glycoside hydrolase family 65 C-terminal" evidence="1">
    <location>
        <begin position="1"/>
        <end position="26"/>
    </location>
</feature>
<protein>
    <submittedName>
        <fullName evidence="2">CAZy families GH94 protein</fullName>
    </submittedName>
</protein>
<reference evidence="2" key="1">
    <citation type="journal article" date="2013" name="Environ. Microbiol.">
        <title>Seasonally variable intestinal metagenomes of the red palm weevil (Rhynchophorus ferrugineus).</title>
        <authorList>
            <person name="Jia S."/>
            <person name="Zhang X."/>
            <person name="Zhang G."/>
            <person name="Yin A."/>
            <person name="Zhang S."/>
            <person name="Li F."/>
            <person name="Wang L."/>
            <person name="Zhao D."/>
            <person name="Yun Q."/>
            <person name="Tala"/>
            <person name="Wang J."/>
            <person name="Sun G."/>
            <person name="Baabdullah M."/>
            <person name="Yu X."/>
            <person name="Hu S."/>
            <person name="Al-Mssallem I.S."/>
            <person name="Yu J."/>
        </authorList>
    </citation>
    <scope>NUCLEOTIDE SEQUENCE</scope>
</reference>
<dbReference type="Gene3D" id="2.60.420.10">
    <property type="entry name" value="Maltose phosphorylase, domain 3"/>
    <property type="match status" value="1"/>
</dbReference>
<evidence type="ECO:0000313" key="2">
    <source>
        <dbReference type="EMBL" id="AIA85611.1"/>
    </source>
</evidence>
<organism evidence="2">
    <name type="scientific">uncultured Caldicellulosiruptor sp</name>
    <dbReference type="NCBI Taxonomy" id="569407"/>
    <lineage>
        <taxon>Bacteria</taxon>
        <taxon>Bacillati</taxon>
        <taxon>Bacillota</taxon>
        <taxon>Bacillota incertae sedis</taxon>
        <taxon>Caldicellulosiruptorales</taxon>
        <taxon>Caldicellulosiruptoraceae</taxon>
        <taxon>Caldicellulosiruptor</taxon>
        <taxon>environmental samples</taxon>
    </lineage>
</organism>
<accession>A0A060BYN1</accession>
<dbReference type="Pfam" id="PF03633">
    <property type="entry name" value="Glyco_hydro_65C"/>
    <property type="match status" value="1"/>
</dbReference>
<proteinExistence type="predicted"/>
<dbReference type="EMBL" id="KF118350">
    <property type="protein sequence ID" value="AIA85611.1"/>
    <property type="molecule type" value="Genomic_DNA"/>
</dbReference>
<dbReference type="GO" id="GO:0005975">
    <property type="term" value="P:carbohydrate metabolic process"/>
    <property type="evidence" value="ECO:0007669"/>
    <property type="project" value="InterPro"/>
</dbReference>
<sequence>PCLPEGWDSYEVTRHFRGQDLTIRVHNPLGVATGVKSVTVNGKAVAASDGARGALVPVEALSDGAVIAVTMG</sequence>
<dbReference type="SUPFAM" id="SSF48208">
    <property type="entry name" value="Six-hairpin glycosidases"/>
    <property type="match status" value="1"/>
</dbReference>
<evidence type="ECO:0000259" key="1">
    <source>
        <dbReference type="Pfam" id="PF03633"/>
    </source>
</evidence>
<name>A0A060BYN1_9FIRM</name>
<dbReference type="AlphaFoldDB" id="A0A060BYN1"/>
<feature type="non-terminal residue" evidence="2">
    <location>
        <position position="1"/>
    </location>
</feature>